<feature type="transmembrane region" description="Helical" evidence="1">
    <location>
        <begin position="133"/>
        <end position="155"/>
    </location>
</feature>
<accession>A0A327YQW2</accession>
<feature type="transmembrane region" description="Helical" evidence="1">
    <location>
        <begin position="175"/>
        <end position="199"/>
    </location>
</feature>
<dbReference type="InterPro" id="IPR049458">
    <property type="entry name" value="EpsG-like"/>
</dbReference>
<protein>
    <submittedName>
        <fullName evidence="2">EpsG-like putative glucosyltransferase</fullName>
    </submittedName>
</protein>
<dbReference type="Proteomes" id="UP000249620">
    <property type="component" value="Unassembled WGS sequence"/>
</dbReference>
<feature type="transmembrane region" description="Helical" evidence="1">
    <location>
        <begin position="291"/>
        <end position="308"/>
    </location>
</feature>
<evidence type="ECO:0000256" key="1">
    <source>
        <dbReference type="SAM" id="Phobius"/>
    </source>
</evidence>
<dbReference type="GO" id="GO:0016740">
    <property type="term" value="F:transferase activity"/>
    <property type="evidence" value="ECO:0007669"/>
    <property type="project" value="UniProtKB-KW"/>
</dbReference>
<evidence type="ECO:0000313" key="3">
    <source>
        <dbReference type="Proteomes" id="UP000249620"/>
    </source>
</evidence>
<sequence>MFDFIPIEHYTFFYYQILLVFLIGILLHAVILEIDDARNTRFLKIFGYLSLVFVLLYMGFRPIHSVFVDMTMYAYSFERYLDGNPLEVTEDYGFYWFLEFCTKVMSVEAFFFTCALIYIIPLYILSIKWFKEYWFYAFFALVVSFSFWAYGTNGIRNGLATSLFLLALAFKDKKIVLYALLLVAISFHKTMVLPVFAFIVSSFYTKSQTYIFIWLTTILVSLAVGNFFVEYIESLGINDRRFEQYFTDEIDEAITKTGFRWDFLIYSATGVFAGWYYLFKKNFSDKLYEQLFNMYLITNAFWVLVIRANFTNRFAYLSWFMLAIIIFYPILKEQLFKQHHRMVGAVLLLYFMFTYIFNVILVK</sequence>
<keyword evidence="1" id="KW-0472">Membrane</keyword>
<feature type="transmembrane region" description="Helical" evidence="1">
    <location>
        <begin position="314"/>
        <end position="331"/>
    </location>
</feature>
<dbReference type="RefSeq" id="WP_111566928.1">
    <property type="nucleotide sequence ID" value="NZ_QLMI01000004.1"/>
</dbReference>
<dbReference type="Pfam" id="PF14897">
    <property type="entry name" value="EpsG"/>
    <property type="match status" value="1"/>
</dbReference>
<dbReference type="OrthoDB" id="1112074at2"/>
<name>A0A327YQW2_9FLAO</name>
<evidence type="ECO:0000313" key="2">
    <source>
        <dbReference type="EMBL" id="RAK22716.1"/>
    </source>
</evidence>
<feature type="transmembrane region" description="Helical" evidence="1">
    <location>
        <begin position="12"/>
        <end position="30"/>
    </location>
</feature>
<keyword evidence="3" id="KW-1185">Reference proteome</keyword>
<reference evidence="2 3" key="1">
    <citation type="submission" date="2018-06" db="EMBL/GenBank/DDBJ databases">
        <title>Genomic Encyclopedia of Type Strains, Phase III (KMG-III): the genomes of soil and plant-associated and newly described type strains.</title>
        <authorList>
            <person name="Whitman W."/>
        </authorList>
    </citation>
    <scope>NUCLEOTIDE SEQUENCE [LARGE SCALE GENOMIC DNA]</scope>
    <source>
        <strain evidence="2 3">CGMCC 1.12398</strain>
    </source>
</reference>
<feature type="transmembrane region" description="Helical" evidence="1">
    <location>
        <begin position="211"/>
        <end position="229"/>
    </location>
</feature>
<organism evidence="2 3">
    <name type="scientific">Flavobacterium aquaticum</name>
    <dbReference type="NCBI Taxonomy" id="1236486"/>
    <lineage>
        <taxon>Bacteria</taxon>
        <taxon>Pseudomonadati</taxon>
        <taxon>Bacteroidota</taxon>
        <taxon>Flavobacteriia</taxon>
        <taxon>Flavobacteriales</taxon>
        <taxon>Flavobacteriaceae</taxon>
        <taxon>Flavobacterium</taxon>
    </lineage>
</organism>
<keyword evidence="1" id="KW-0812">Transmembrane</keyword>
<keyword evidence="2" id="KW-0808">Transferase</keyword>
<keyword evidence="1" id="KW-1133">Transmembrane helix</keyword>
<feature type="transmembrane region" description="Helical" evidence="1">
    <location>
        <begin position="104"/>
        <end position="126"/>
    </location>
</feature>
<gene>
    <name evidence="2" type="ORF">B0I03_104242</name>
</gene>
<feature type="transmembrane region" description="Helical" evidence="1">
    <location>
        <begin position="263"/>
        <end position="279"/>
    </location>
</feature>
<proteinExistence type="predicted"/>
<dbReference type="EMBL" id="QLMI01000004">
    <property type="protein sequence ID" value="RAK22716.1"/>
    <property type="molecule type" value="Genomic_DNA"/>
</dbReference>
<feature type="transmembrane region" description="Helical" evidence="1">
    <location>
        <begin position="343"/>
        <end position="362"/>
    </location>
</feature>
<feature type="transmembrane region" description="Helical" evidence="1">
    <location>
        <begin position="42"/>
        <end position="60"/>
    </location>
</feature>
<dbReference type="AlphaFoldDB" id="A0A327YQW2"/>
<comment type="caution">
    <text evidence="2">The sequence shown here is derived from an EMBL/GenBank/DDBJ whole genome shotgun (WGS) entry which is preliminary data.</text>
</comment>